<dbReference type="Proteomes" id="UP000663879">
    <property type="component" value="Unassembled WGS sequence"/>
</dbReference>
<organism evidence="8 9">
    <name type="scientific">Brachionus calyciflorus</name>
    <dbReference type="NCBI Taxonomy" id="104777"/>
    <lineage>
        <taxon>Eukaryota</taxon>
        <taxon>Metazoa</taxon>
        <taxon>Spiralia</taxon>
        <taxon>Gnathifera</taxon>
        <taxon>Rotifera</taxon>
        <taxon>Eurotatoria</taxon>
        <taxon>Monogononta</taxon>
        <taxon>Pseudotrocha</taxon>
        <taxon>Ploima</taxon>
        <taxon>Brachionidae</taxon>
        <taxon>Brachionus</taxon>
    </lineage>
</organism>
<dbReference type="Gene3D" id="1.20.58.390">
    <property type="entry name" value="Neurotransmitter-gated ion-channel transmembrane domain"/>
    <property type="match status" value="1"/>
</dbReference>
<feature type="transmembrane region" description="Helical" evidence="6">
    <location>
        <begin position="220"/>
        <end position="240"/>
    </location>
</feature>
<comment type="subcellular location">
    <subcellularLocation>
        <location evidence="1">Membrane</location>
        <topology evidence="1">Multi-pass membrane protein</topology>
    </subcellularLocation>
</comment>
<dbReference type="Pfam" id="PF02931">
    <property type="entry name" value="Neur_chan_LBD"/>
    <property type="match status" value="1"/>
</dbReference>
<dbReference type="InterPro" id="IPR036734">
    <property type="entry name" value="Neur_chan_lig-bd_sf"/>
</dbReference>
<keyword evidence="2 6" id="KW-0812">Transmembrane</keyword>
<accession>A0A814B9N5</accession>
<dbReference type="InterPro" id="IPR038050">
    <property type="entry name" value="Neuro_actylchol_rec"/>
</dbReference>
<feature type="transmembrane region" description="Helical" evidence="6">
    <location>
        <begin position="261"/>
        <end position="279"/>
    </location>
</feature>
<evidence type="ECO:0000256" key="2">
    <source>
        <dbReference type="ARBA" id="ARBA00022692"/>
    </source>
</evidence>
<feature type="domain" description="Neurotransmitter-gated ion-channel ligand-binding" evidence="7">
    <location>
        <begin position="7"/>
        <end position="173"/>
    </location>
</feature>
<dbReference type="GO" id="GO:0005230">
    <property type="term" value="F:extracellular ligand-gated monoatomic ion channel activity"/>
    <property type="evidence" value="ECO:0007669"/>
    <property type="project" value="InterPro"/>
</dbReference>
<reference evidence="8" key="1">
    <citation type="submission" date="2021-02" db="EMBL/GenBank/DDBJ databases">
        <authorList>
            <person name="Nowell W R."/>
        </authorList>
    </citation>
    <scope>NUCLEOTIDE SEQUENCE</scope>
    <source>
        <strain evidence="8">Ploen Becks lab</strain>
    </source>
</reference>
<comment type="caution">
    <text evidence="8">The sequence shown here is derived from an EMBL/GenBank/DDBJ whole genome shotgun (WGS) entry which is preliminary data.</text>
</comment>
<gene>
    <name evidence="8" type="ORF">OXX778_LOCUS12569</name>
</gene>
<feature type="compositionally biased region" description="Acidic residues" evidence="5">
    <location>
        <begin position="360"/>
        <end position="370"/>
    </location>
</feature>
<dbReference type="InterPro" id="IPR036719">
    <property type="entry name" value="Neuro-gated_channel_TM_sf"/>
</dbReference>
<evidence type="ECO:0000313" key="9">
    <source>
        <dbReference type="Proteomes" id="UP000663879"/>
    </source>
</evidence>
<evidence type="ECO:0000256" key="6">
    <source>
        <dbReference type="SAM" id="Phobius"/>
    </source>
</evidence>
<evidence type="ECO:0000256" key="4">
    <source>
        <dbReference type="ARBA" id="ARBA00023136"/>
    </source>
</evidence>
<evidence type="ECO:0000256" key="3">
    <source>
        <dbReference type="ARBA" id="ARBA00022989"/>
    </source>
</evidence>
<dbReference type="InterPro" id="IPR006201">
    <property type="entry name" value="Neur_channel"/>
</dbReference>
<dbReference type="Gene3D" id="2.70.170.10">
    <property type="entry name" value="Neurotransmitter-gated ion-channel ligand-binding domain"/>
    <property type="match status" value="1"/>
</dbReference>
<evidence type="ECO:0000256" key="1">
    <source>
        <dbReference type="ARBA" id="ARBA00004141"/>
    </source>
</evidence>
<feature type="transmembrane region" description="Helical" evidence="6">
    <location>
        <begin position="291"/>
        <end position="317"/>
    </location>
</feature>
<keyword evidence="4 6" id="KW-0472">Membrane</keyword>
<dbReference type="InterPro" id="IPR006202">
    <property type="entry name" value="Neur_chan_lig-bd"/>
</dbReference>
<feature type="compositionally biased region" description="Polar residues" evidence="5">
    <location>
        <begin position="378"/>
        <end position="387"/>
    </location>
</feature>
<dbReference type="AlphaFoldDB" id="A0A814B9N5"/>
<dbReference type="PANTHER" id="PTHR18945">
    <property type="entry name" value="NEUROTRANSMITTER GATED ION CHANNEL"/>
    <property type="match status" value="1"/>
</dbReference>
<sequence length="387" mass="44956">MSKIQRQYKVETHVIIQKIGQINTKNETFYAEFFIETQWSDRIRINEKQFKYDPAKFFNPNIILNNSVGDPYQEISYSAKILENGKVFKLVEIVERRKIQGKFWQKFDFNKFPLDVQTLAIEISSSSPCSQVHLIESKNKFNFLNPNAFMDTQEWKICNHIQTRECLKQSEVSTDENSAFTIQISAFRMPSYYLYNAFLLIFIITSVGLAKFTIQCDTPHVRLIVDTTVVLTLITFKWVIAEEIPQISYLTSLDKYNLFSIAYVIAQSIYDSVVGVLASPKCAKPYGTYDLYAFIASVSLLAIVNIFLVIWIIFIAIRNRYDMYKYTKVSSDTNSKRLLQMYNKDMSKFESNLDVKNDFGEMDEDQDENDSDKKSDTDSIGSQTIRL</sequence>
<dbReference type="EMBL" id="CAJNOC010002296">
    <property type="protein sequence ID" value="CAF0924609.1"/>
    <property type="molecule type" value="Genomic_DNA"/>
</dbReference>
<keyword evidence="9" id="KW-1185">Reference proteome</keyword>
<feature type="region of interest" description="Disordered" evidence="5">
    <location>
        <begin position="359"/>
        <end position="387"/>
    </location>
</feature>
<dbReference type="SUPFAM" id="SSF63712">
    <property type="entry name" value="Nicotinic receptor ligand binding domain-like"/>
    <property type="match status" value="1"/>
</dbReference>
<name>A0A814B9N5_9BILA</name>
<evidence type="ECO:0000256" key="5">
    <source>
        <dbReference type="SAM" id="MobiDB-lite"/>
    </source>
</evidence>
<dbReference type="GO" id="GO:0004888">
    <property type="term" value="F:transmembrane signaling receptor activity"/>
    <property type="evidence" value="ECO:0007669"/>
    <property type="project" value="InterPro"/>
</dbReference>
<evidence type="ECO:0000313" key="8">
    <source>
        <dbReference type="EMBL" id="CAF0924609.1"/>
    </source>
</evidence>
<evidence type="ECO:0000259" key="7">
    <source>
        <dbReference type="Pfam" id="PF02931"/>
    </source>
</evidence>
<dbReference type="SUPFAM" id="SSF90112">
    <property type="entry name" value="Neurotransmitter-gated ion-channel transmembrane pore"/>
    <property type="match status" value="1"/>
</dbReference>
<proteinExistence type="predicted"/>
<keyword evidence="3 6" id="KW-1133">Transmembrane helix</keyword>
<dbReference type="OrthoDB" id="5975154at2759"/>
<protein>
    <recommendedName>
        <fullName evidence="7">Neurotransmitter-gated ion-channel ligand-binding domain-containing protein</fullName>
    </recommendedName>
</protein>
<dbReference type="GO" id="GO:0016020">
    <property type="term" value="C:membrane"/>
    <property type="evidence" value="ECO:0007669"/>
    <property type="project" value="UniProtKB-SubCell"/>
</dbReference>
<feature type="transmembrane region" description="Helical" evidence="6">
    <location>
        <begin position="192"/>
        <end position="214"/>
    </location>
</feature>